<comment type="similarity">
    <text evidence="2 6">Belongs to the peroxisomal membrane protein PXMP2/4 family.</text>
</comment>
<gene>
    <name evidence="9" type="ORF">TeGR_g9432</name>
</gene>
<evidence type="ECO:0000313" key="10">
    <source>
        <dbReference type="Proteomes" id="UP001165060"/>
    </source>
</evidence>
<sequence length="323" mass="33243">MSPSPLILLGVVLLISSSTAFARPSTGLPPTHTHTPSPLAFRSLRRGGLAALRRPGAPSEESPAATLAPSLPPVVPVAETARPPLPSLGEIHIPSAAPAAFPFSPPPSPPAPATSLTVPSQRTVPSQSPGRAPSSLPRAAPPPPLLRACLTTSALAACGDSLAQLLSASSAAAPLFSLRRVSAVALDGLLLSGPLMFLAYGALERRFPTSGPGGAPLPPRGRTLQSLKQALVSAVVVDSFFVLLLTCSSFLLEGHPPSSLPAALPRDLPAALRAGAGAALLLCPLDFAVFRFLGPRRRQLGMNLIDLVWTSVVSLGVHRNRFV</sequence>
<accession>A0ABQ6MNI8</accession>
<feature type="transmembrane region" description="Helical" evidence="6">
    <location>
        <begin position="272"/>
        <end position="293"/>
    </location>
</feature>
<comment type="subcellular location">
    <subcellularLocation>
        <location evidence="1">Membrane</location>
        <topology evidence="1">Multi-pass membrane protein</topology>
    </subcellularLocation>
</comment>
<proteinExistence type="inferred from homology"/>
<keyword evidence="10" id="KW-1185">Reference proteome</keyword>
<feature type="transmembrane region" description="Helical" evidence="6">
    <location>
        <begin position="183"/>
        <end position="203"/>
    </location>
</feature>
<feature type="chain" id="PRO_5045749506" evidence="8">
    <location>
        <begin position="23"/>
        <end position="323"/>
    </location>
</feature>
<feature type="compositionally biased region" description="Low complexity" evidence="7">
    <location>
        <begin position="51"/>
        <end position="69"/>
    </location>
</feature>
<keyword evidence="4 6" id="KW-1133">Transmembrane helix</keyword>
<evidence type="ECO:0000256" key="1">
    <source>
        <dbReference type="ARBA" id="ARBA00004141"/>
    </source>
</evidence>
<feature type="compositionally biased region" description="Low complexity" evidence="7">
    <location>
        <begin position="128"/>
        <end position="138"/>
    </location>
</feature>
<evidence type="ECO:0000256" key="7">
    <source>
        <dbReference type="SAM" id="MobiDB-lite"/>
    </source>
</evidence>
<reference evidence="9 10" key="1">
    <citation type="journal article" date="2023" name="Commun. Biol.">
        <title>Genome analysis of Parmales, the sister group of diatoms, reveals the evolutionary specialization of diatoms from phago-mixotrophs to photoautotrophs.</title>
        <authorList>
            <person name="Ban H."/>
            <person name="Sato S."/>
            <person name="Yoshikawa S."/>
            <person name="Yamada K."/>
            <person name="Nakamura Y."/>
            <person name="Ichinomiya M."/>
            <person name="Sato N."/>
            <person name="Blanc-Mathieu R."/>
            <person name="Endo H."/>
            <person name="Kuwata A."/>
            <person name="Ogata H."/>
        </authorList>
    </citation>
    <scope>NUCLEOTIDE SEQUENCE [LARGE SCALE GENOMIC DNA]</scope>
</reference>
<comment type="caution">
    <text evidence="9">The sequence shown here is derived from an EMBL/GenBank/DDBJ whole genome shotgun (WGS) entry which is preliminary data.</text>
</comment>
<evidence type="ECO:0000256" key="2">
    <source>
        <dbReference type="ARBA" id="ARBA00006824"/>
    </source>
</evidence>
<dbReference type="PANTHER" id="PTHR11266">
    <property type="entry name" value="PEROXISOMAL MEMBRANE PROTEIN 2, PXMP2 MPV17"/>
    <property type="match status" value="1"/>
</dbReference>
<dbReference type="EMBL" id="BRYB01001620">
    <property type="protein sequence ID" value="GMI29790.1"/>
    <property type="molecule type" value="Genomic_DNA"/>
</dbReference>
<dbReference type="InterPro" id="IPR007248">
    <property type="entry name" value="Mpv17_PMP22"/>
</dbReference>
<protein>
    <submittedName>
        <fullName evidence="9">Uncharacterized protein</fullName>
    </submittedName>
</protein>
<feature type="compositionally biased region" description="Pro residues" evidence="7">
    <location>
        <begin position="103"/>
        <end position="112"/>
    </location>
</feature>
<organism evidence="9 10">
    <name type="scientific">Tetraparma gracilis</name>
    <dbReference type="NCBI Taxonomy" id="2962635"/>
    <lineage>
        <taxon>Eukaryota</taxon>
        <taxon>Sar</taxon>
        <taxon>Stramenopiles</taxon>
        <taxon>Ochrophyta</taxon>
        <taxon>Bolidophyceae</taxon>
        <taxon>Parmales</taxon>
        <taxon>Triparmaceae</taxon>
        <taxon>Tetraparma</taxon>
    </lineage>
</organism>
<dbReference type="PANTHER" id="PTHR11266:SF80">
    <property type="entry name" value="PEROXISOMAL MEMBRANE PROTEIN 2"/>
    <property type="match status" value="1"/>
</dbReference>
<keyword evidence="8" id="KW-0732">Signal</keyword>
<feature type="compositionally biased region" description="Polar residues" evidence="7">
    <location>
        <begin position="114"/>
        <end position="127"/>
    </location>
</feature>
<evidence type="ECO:0000256" key="6">
    <source>
        <dbReference type="RuleBase" id="RU363053"/>
    </source>
</evidence>
<dbReference type="Proteomes" id="UP001165060">
    <property type="component" value="Unassembled WGS sequence"/>
</dbReference>
<evidence type="ECO:0000313" key="9">
    <source>
        <dbReference type="EMBL" id="GMI29790.1"/>
    </source>
</evidence>
<keyword evidence="3 6" id="KW-0812">Transmembrane</keyword>
<name>A0ABQ6MNI8_9STRA</name>
<evidence type="ECO:0000256" key="8">
    <source>
        <dbReference type="SAM" id="SignalP"/>
    </source>
</evidence>
<feature type="region of interest" description="Disordered" evidence="7">
    <location>
        <begin position="99"/>
        <end position="140"/>
    </location>
</feature>
<keyword evidence="5 6" id="KW-0472">Membrane</keyword>
<feature type="signal peptide" evidence="8">
    <location>
        <begin position="1"/>
        <end position="22"/>
    </location>
</feature>
<feature type="region of interest" description="Disordered" evidence="7">
    <location>
        <begin position="51"/>
        <end position="70"/>
    </location>
</feature>
<feature type="transmembrane region" description="Helical" evidence="6">
    <location>
        <begin position="230"/>
        <end position="252"/>
    </location>
</feature>
<evidence type="ECO:0000256" key="5">
    <source>
        <dbReference type="ARBA" id="ARBA00023136"/>
    </source>
</evidence>
<evidence type="ECO:0000256" key="3">
    <source>
        <dbReference type="ARBA" id="ARBA00022692"/>
    </source>
</evidence>
<evidence type="ECO:0000256" key="4">
    <source>
        <dbReference type="ARBA" id="ARBA00022989"/>
    </source>
</evidence>